<dbReference type="EMBL" id="NIDF01000168">
    <property type="protein sequence ID" value="TYJ51974.1"/>
    <property type="molecule type" value="Genomic_DNA"/>
</dbReference>
<name>A0A5D3AM10_9TREE</name>
<feature type="region of interest" description="Disordered" evidence="1">
    <location>
        <begin position="1"/>
        <end position="20"/>
    </location>
</feature>
<feature type="compositionally biased region" description="Polar residues" evidence="1">
    <location>
        <begin position="8"/>
        <end position="20"/>
    </location>
</feature>
<evidence type="ECO:0000256" key="1">
    <source>
        <dbReference type="SAM" id="MobiDB-lite"/>
    </source>
</evidence>
<sequence length="203" mass="22806">MSSDERQTSPAPSSLNDAHQTVSDTWPWIRTFVEENQSFFNGSAAPSSLNDAHQTVPDESSLIATGVEEIVSDFEFDLDANIEGHEVLGYYEHVFDSARQSILTAVRDMVTMALKDEVASRKREGRTGVSMDDVIVDPQSVRLDEDWVIHFKELSVYGEGLSGKKTSTNLRIDSGLRPEGDWQEGDEERALLPYEFEWVSPFE</sequence>
<proteinExistence type="predicted"/>
<evidence type="ECO:0000313" key="2">
    <source>
        <dbReference type="EMBL" id="TYJ51974.1"/>
    </source>
</evidence>
<protein>
    <submittedName>
        <fullName evidence="2">Uncharacterized protein</fullName>
    </submittedName>
</protein>
<reference evidence="2 3" key="1">
    <citation type="submission" date="2017-05" db="EMBL/GenBank/DDBJ databases">
        <title>The Genome Sequence of Tsuchiyaea wingfieldii DSM 27421.</title>
        <authorList>
            <person name="Cuomo C."/>
            <person name="Passer A."/>
            <person name="Billmyre B."/>
            <person name="Heitman J."/>
        </authorList>
    </citation>
    <scope>NUCLEOTIDE SEQUENCE [LARGE SCALE GENOMIC DNA]</scope>
    <source>
        <strain evidence="2 3">DSM 27421</strain>
    </source>
</reference>
<dbReference type="Proteomes" id="UP000322245">
    <property type="component" value="Unassembled WGS sequence"/>
</dbReference>
<accession>A0A5D3AM10</accession>
<evidence type="ECO:0000313" key="3">
    <source>
        <dbReference type="Proteomes" id="UP000322245"/>
    </source>
</evidence>
<comment type="caution">
    <text evidence="2">The sequence shown here is derived from an EMBL/GenBank/DDBJ whole genome shotgun (WGS) entry which is preliminary data.</text>
</comment>
<organism evidence="2 3">
    <name type="scientific">Cryptococcus floricola</name>
    <dbReference type="NCBI Taxonomy" id="2591691"/>
    <lineage>
        <taxon>Eukaryota</taxon>
        <taxon>Fungi</taxon>
        <taxon>Dikarya</taxon>
        <taxon>Basidiomycota</taxon>
        <taxon>Agaricomycotina</taxon>
        <taxon>Tremellomycetes</taxon>
        <taxon>Tremellales</taxon>
        <taxon>Cryptococcaceae</taxon>
        <taxon>Cryptococcus</taxon>
    </lineage>
</organism>
<dbReference type="AlphaFoldDB" id="A0A5D3AM10"/>
<keyword evidence="3" id="KW-1185">Reference proteome</keyword>
<gene>
    <name evidence="2" type="ORF">B9479_007440</name>
</gene>